<gene>
    <name evidence="2" type="ORF">FNV43_RR27036</name>
</gene>
<dbReference type="Proteomes" id="UP000796880">
    <property type="component" value="Unassembled WGS sequence"/>
</dbReference>
<protein>
    <submittedName>
        <fullName evidence="2">Uncharacterized protein</fullName>
    </submittedName>
</protein>
<keyword evidence="3" id="KW-1185">Reference proteome</keyword>
<comment type="caution">
    <text evidence="2">The sequence shown here is derived from an EMBL/GenBank/DDBJ whole genome shotgun (WGS) entry which is preliminary data.</text>
</comment>
<reference evidence="2" key="1">
    <citation type="submission" date="2020-03" db="EMBL/GenBank/DDBJ databases">
        <title>A high-quality chromosome-level genome assembly of a woody plant with both climbing and erect habits, Rhamnella rubrinervis.</title>
        <authorList>
            <person name="Lu Z."/>
            <person name="Yang Y."/>
            <person name="Zhu X."/>
            <person name="Sun Y."/>
        </authorList>
    </citation>
    <scope>NUCLEOTIDE SEQUENCE</scope>
    <source>
        <strain evidence="2">BYM</strain>
        <tissue evidence="2">Leaf</tissue>
    </source>
</reference>
<proteinExistence type="predicted"/>
<dbReference type="AlphaFoldDB" id="A0A8K0GPB0"/>
<dbReference type="EMBL" id="VOIH02000012">
    <property type="protein sequence ID" value="KAF3432296.1"/>
    <property type="molecule type" value="Genomic_DNA"/>
</dbReference>
<keyword evidence="1" id="KW-0472">Membrane</keyword>
<accession>A0A8K0GPB0</accession>
<keyword evidence="1" id="KW-1133">Transmembrane helix</keyword>
<evidence type="ECO:0000313" key="2">
    <source>
        <dbReference type="EMBL" id="KAF3432296.1"/>
    </source>
</evidence>
<evidence type="ECO:0000313" key="3">
    <source>
        <dbReference type="Proteomes" id="UP000796880"/>
    </source>
</evidence>
<evidence type="ECO:0000256" key="1">
    <source>
        <dbReference type="SAM" id="Phobius"/>
    </source>
</evidence>
<sequence length="156" mass="16970">MDLGRWILALLQSVSNTHSPERVCGTSESVSVSISAANDDIAAVETAAITATAARLRLRPRPLLLLQALQLFLLLMLLTTVLVQQILVLVLDITPPPYEMESAEVFKAFKYPAAVVGQVRITNKAALGKVLDNVKKKMSTLVENVKDITLEYLAGQ</sequence>
<organism evidence="2 3">
    <name type="scientific">Rhamnella rubrinervis</name>
    <dbReference type="NCBI Taxonomy" id="2594499"/>
    <lineage>
        <taxon>Eukaryota</taxon>
        <taxon>Viridiplantae</taxon>
        <taxon>Streptophyta</taxon>
        <taxon>Embryophyta</taxon>
        <taxon>Tracheophyta</taxon>
        <taxon>Spermatophyta</taxon>
        <taxon>Magnoliopsida</taxon>
        <taxon>eudicotyledons</taxon>
        <taxon>Gunneridae</taxon>
        <taxon>Pentapetalae</taxon>
        <taxon>rosids</taxon>
        <taxon>fabids</taxon>
        <taxon>Rosales</taxon>
        <taxon>Rhamnaceae</taxon>
        <taxon>rhamnoid group</taxon>
        <taxon>Rhamneae</taxon>
        <taxon>Rhamnella</taxon>
    </lineage>
</organism>
<feature type="transmembrane region" description="Helical" evidence="1">
    <location>
        <begin position="63"/>
        <end position="91"/>
    </location>
</feature>
<keyword evidence="1" id="KW-0812">Transmembrane</keyword>
<name>A0A8K0GPB0_9ROSA</name>